<dbReference type="RefSeq" id="WP_343751092.1">
    <property type="nucleotide sequence ID" value="NZ_BAAADM010000015.1"/>
</dbReference>
<dbReference type="EMBL" id="BAAADM010000015">
    <property type="protein sequence ID" value="GAA0432322.1"/>
    <property type="molecule type" value="Genomic_DNA"/>
</dbReference>
<dbReference type="Proteomes" id="UP001501459">
    <property type="component" value="Unassembled WGS sequence"/>
</dbReference>
<keyword evidence="1" id="KW-0472">Membrane</keyword>
<feature type="transmembrane region" description="Helical" evidence="1">
    <location>
        <begin position="59"/>
        <end position="80"/>
    </location>
</feature>
<evidence type="ECO:0000256" key="1">
    <source>
        <dbReference type="SAM" id="Phobius"/>
    </source>
</evidence>
<evidence type="ECO:0000259" key="2">
    <source>
        <dbReference type="Pfam" id="PF07584"/>
    </source>
</evidence>
<dbReference type="Pfam" id="PF07584">
    <property type="entry name" value="BatA"/>
    <property type="match status" value="1"/>
</dbReference>
<dbReference type="PANTHER" id="PTHR37464">
    <property type="entry name" value="BLL2463 PROTEIN"/>
    <property type="match status" value="1"/>
</dbReference>
<keyword evidence="5" id="KW-1185">Reference proteome</keyword>
<accession>A0ABN0Z539</accession>
<evidence type="ECO:0000259" key="3">
    <source>
        <dbReference type="Pfam" id="PF13519"/>
    </source>
</evidence>
<dbReference type="Gene3D" id="3.40.50.410">
    <property type="entry name" value="von Willebrand factor, type A domain"/>
    <property type="match status" value="1"/>
</dbReference>
<gene>
    <name evidence="4" type="ORF">GCM10008983_06130</name>
</gene>
<keyword evidence="1" id="KW-1133">Transmembrane helix</keyword>
<organism evidence="4 5">
    <name type="scientific">Lentibacillus halophilus</name>
    <dbReference type="NCBI Taxonomy" id="295065"/>
    <lineage>
        <taxon>Bacteria</taxon>
        <taxon>Bacillati</taxon>
        <taxon>Bacillota</taxon>
        <taxon>Bacilli</taxon>
        <taxon>Bacillales</taxon>
        <taxon>Bacillaceae</taxon>
        <taxon>Lentibacillus</taxon>
    </lineage>
</organism>
<comment type="caution">
    <text evidence="4">The sequence shown here is derived from an EMBL/GenBank/DDBJ whole genome shotgun (WGS) entry which is preliminary data.</text>
</comment>
<reference evidence="4 5" key="1">
    <citation type="journal article" date="2019" name="Int. J. Syst. Evol. Microbiol.">
        <title>The Global Catalogue of Microorganisms (GCM) 10K type strain sequencing project: providing services to taxonomists for standard genome sequencing and annotation.</title>
        <authorList>
            <consortium name="The Broad Institute Genomics Platform"/>
            <consortium name="The Broad Institute Genome Sequencing Center for Infectious Disease"/>
            <person name="Wu L."/>
            <person name="Ma J."/>
        </authorList>
    </citation>
    <scope>NUCLEOTIDE SEQUENCE [LARGE SCALE GENOMIC DNA]</scope>
    <source>
        <strain evidence="4 5">JCM 12149</strain>
    </source>
</reference>
<dbReference type="SUPFAM" id="SSF53300">
    <property type="entry name" value="vWA-like"/>
    <property type="match status" value="1"/>
</dbReference>
<dbReference type="InterPro" id="IPR002035">
    <property type="entry name" value="VWF_A"/>
</dbReference>
<dbReference type="InterPro" id="IPR024163">
    <property type="entry name" value="Aerotolerance_reg_N"/>
</dbReference>
<evidence type="ECO:0000313" key="5">
    <source>
        <dbReference type="Proteomes" id="UP001501459"/>
    </source>
</evidence>
<keyword evidence="1" id="KW-0812">Transmembrane</keyword>
<dbReference type="PANTHER" id="PTHR37464:SF1">
    <property type="entry name" value="BLL2463 PROTEIN"/>
    <property type="match status" value="1"/>
</dbReference>
<dbReference type="Pfam" id="PF13519">
    <property type="entry name" value="VWA_2"/>
    <property type="match status" value="1"/>
</dbReference>
<protein>
    <submittedName>
        <fullName evidence="4">BatA and WFA domain-containing protein</fullName>
    </submittedName>
</protein>
<evidence type="ECO:0000313" key="4">
    <source>
        <dbReference type="EMBL" id="GAA0432322.1"/>
    </source>
</evidence>
<feature type="transmembrane region" description="Helical" evidence="1">
    <location>
        <begin position="6"/>
        <end position="24"/>
    </location>
</feature>
<feature type="domain" description="VWFA" evidence="3">
    <location>
        <begin position="90"/>
        <end position="191"/>
    </location>
</feature>
<feature type="domain" description="Aerotolerance regulator N-terminal" evidence="2">
    <location>
        <begin position="1"/>
        <end position="78"/>
    </location>
</feature>
<dbReference type="InterPro" id="IPR036465">
    <property type="entry name" value="vWFA_dom_sf"/>
</dbReference>
<proteinExistence type="predicted"/>
<sequence>MGFLAPASFWFLTAIPLLLVFYLFKKQYESKTISSIYLWQRTFQEWESDRWWRKLQKNILLLLQLLILLFLIFALTRPFLAGDDVDGDHLVIVLDSSATMVAEQDGKTRLTSAKQQATDLVNQLGNEQKVSVIHAQKSPELLVSHSMDHGKALESIDQLPVSYRHENLRDSVQLAQSLMQQGTGEIHIFTDNLTGEELKERDTASPIVVHNSQSTQKNVSLRTFGVKQMDNHVSALVTVKNEASQAADVTLSIRHDGNNLKQATETIPANEQQTIRVKDLPVHDYYQAKIDEDVYALDNYTYALLPKDHSPSIYLAGEVNPFVEQALLSAGIQVTTVPKDENGDYSFPENKPESIYLLSGVKAKQWPTGPKLIISPATGGPFDVQEKESLDYSLKQVADDSMLAYSDVDNVYLKQSFPIGNWHGFKPLVKSGEQVVMAKGTYENTPMVIFAFDLDDSDWALQPGFPILLANSVTALAGSGDSLGYYQPMEATDINLSTTTEEAVMERLDGEHVTDVSLDEQEVTMPRQPGIYQLHEKKATGSSYRRFVVQLDNNERTAETNESFTVGAAEQQSQGAQPSKQEIWRIFASVALFILLIEWEVYRRGIAG</sequence>
<name>A0ABN0Z539_9BACI</name>